<dbReference type="InterPro" id="IPR002104">
    <property type="entry name" value="Integrase_catalytic"/>
</dbReference>
<organism evidence="3">
    <name type="scientific">Salmonella enterica subsp. enterica serovar Denver</name>
    <dbReference type="NCBI Taxonomy" id="1954177"/>
    <lineage>
        <taxon>Bacteria</taxon>
        <taxon>Pseudomonadati</taxon>
        <taxon>Pseudomonadota</taxon>
        <taxon>Gammaproteobacteria</taxon>
        <taxon>Enterobacterales</taxon>
        <taxon>Enterobacteriaceae</taxon>
        <taxon>Salmonella</taxon>
    </lineage>
</organism>
<feature type="domain" description="Tyr recombinase" evidence="2">
    <location>
        <begin position="257"/>
        <end position="455"/>
    </location>
</feature>
<gene>
    <name evidence="3" type="ORF">D1800_12400</name>
</gene>
<dbReference type="Pfam" id="PF00589">
    <property type="entry name" value="Phage_integrase"/>
    <property type="match status" value="1"/>
</dbReference>
<dbReference type="AlphaFoldDB" id="A0A657G0V9"/>
<evidence type="ECO:0000256" key="1">
    <source>
        <dbReference type="ARBA" id="ARBA00023172"/>
    </source>
</evidence>
<dbReference type="GO" id="GO:0006310">
    <property type="term" value="P:DNA recombination"/>
    <property type="evidence" value="ECO:0007669"/>
    <property type="project" value="UniProtKB-KW"/>
</dbReference>
<dbReference type="GO" id="GO:0015074">
    <property type="term" value="P:DNA integration"/>
    <property type="evidence" value="ECO:0007669"/>
    <property type="project" value="InterPro"/>
</dbReference>
<dbReference type="EMBL" id="RTWO01000011">
    <property type="protein sequence ID" value="MKC75486.1"/>
    <property type="molecule type" value="Genomic_DNA"/>
</dbReference>
<evidence type="ECO:0000259" key="2">
    <source>
        <dbReference type="PROSITE" id="PS51898"/>
    </source>
</evidence>
<name>A0A657G0V9_SALET</name>
<dbReference type="InterPro" id="IPR013762">
    <property type="entry name" value="Integrase-like_cat_sf"/>
</dbReference>
<accession>A0A657G0V9</accession>
<dbReference type="Gene3D" id="1.10.443.10">
    <property type="entry name" value="Intergrase catalytic core"/>
    <property type="match status" value="1"/>
</dbReference>
<keyword evidence="1" id="KW-0233">DNA recombination</keyword>
<evidence type="ECO:0000313" key="3">
    <source>
        <dbReference type="EMBL" id="MKC75486.1"/>
    </source>
</evidence>
<reference evidence="3" key="1">
    <citation type="submission" date="2018-09" db="EMBL/GenBank/DDBJ databases">
        <authorList>
            <consortium name="GenomeTrakr network: Whole genome sequencing for foodborne pathogen traceback"/>
        </authorList>
    </citation>
    <scope>NUCLEOTIDE SEQUENCE [LARGE SCALE GENOMIC DNA]</scope>
    <source>
        <strain evidence="3">FDA00013424</strain>
    </source>
</reference>
<sequence length="483" mass="55219">MKTTLSQPFIINKLSINVKPAFNRSGKIVFEANPAQKLYIVFDDHREAPAGFGVKASLTKKTYVIQRRVASSDRNVSEGRKPSSVLKVKVGNVFDFPSIDQAREVARQLVQTMIATKRNPNKIKRETDASELTISEVFAQYRQHLLGRSKPAKPNTLNVLNKAEKRLSEWSGLRVKDLSGNEILRKFDKIASRARTAAEQTFRWANVAVRHAIDIESSNAQTQQRQPSLSYNPFSILKVQKKFRTRSELEDSYKAKGVRNPLSPKDTLGRFLTALYNKRSFNRLGCDYLLLTVLLGARKEETASLCWREALTNEEAKTTSFVDLSNRTIRFYDTKNRNDHELPICDAVKIILEDRRDIVHEAETLPERLKWVFPARSSRNKVGHYSDSKSLREYLCAEAGIVKLGMHDLRRTFGRVAEELVTYAVVKRLLNHRNTTDPTERYAVPDEDRVFDALQKIELHILKSSPKLYNDILASAKYPPLNE</sequence>
<dbReference type="InterPro" id="IPR011010">
    <property type="entry name" value="DNA_brk_join_enz"/>
</dbReference>
<dbReference type="PROSITE" id="PS51898">
    <property type="entry name" value="TYR_RECOMBINASE"/>
    <property type="match status" value="1"/>
</dbReference>
<dbReference type="Proteomes" id="UP000839516">
    <property type="component" value="Unassembled WGS sequence"/>
</dbReference>
<comment type="caution">
    <text evidence="3">The sequence shown here is derived from an EMBL/GenBank/DDBJ whole genome shotgun (WGS) entry which is preliminary data.</text>
</comment>
<proteinExistence type="predicted"/>
<dbReference type="GO" id="GO:0003677">
    <property type="term" value="F:DNA binding"/>
    <property type="evidence" value="ECO:0007669"/>
    <property type="project" value="InterPro"/>
</dbReference>
<dbReference type="SUPFAM" id="SSF56349">
    <property type="entry name" value="DNA breaking-rejoining enzymes"/>
    <property type="match status" value="1"/>
</dbReference>
<protein>
    <submittedName>
        <fullName evidence="3">Integrase</fullName>
    </submittedName>
</protein>